<dbReference type="AlphaFoldDB" id="A0A1G7AZM9"/>
<dbReference type="InterPro" id="IPR024408">
    <property type="entry name" value="Muramidase"/>
</dbReference>
<evidence type="ECO:0000313" key="3">
    <source>
        <dbReference type="Proteomes" id="UP000198757"/>
    </source>
</evidence>
<proteinExistence type="predicted"/>
<dbReference type="OrthoDB" id="1523598at2"/>
<dbReference type="Pfam" id="PF11860">
    <property type="entry name" value="Muramidase"/>
    <property type="match status" value="1"/>
</dbReference>
<reference evidence="3" key="1">
    <citation type="submission" date="2016-10" db="EMBL/GenBank/DDBJ databases">
        <authorList>
            <person name="Varghese N."/>
            <person name="Submissions S."/>
        </authorList>
    </citation>
    <scope>NUCLEOTIDE SEQUENCE [LARGE SCALE GENOMIC DNA]</scope>
    <source>
        <strain evidence="3">DSM 25811 / CCM 8410 / LMG 26954 / E90</strain>
    </source>
</reference>
<sequence length="194" mass="21719">MKPILTQQDYKEAARLLGCEVAAITAVAEVESAGAGFLANDTPKILFERHKFHQLTAGKYDTAYPDISNSIPGGHGKISDQHRRLQRAAAQDRQAALMAVSWGKFQVLGLNFKLAGFATLPLFINAMYTGEPAHLMAFCNFVKNTGLLAALQRRDWPAFAYIYNGPAYKKNRYDSRMAAAYKIFIKSSFYFYYL</sequence>
<keyword evidence="3" id="KW-1185">Reference proteome</keyword>
<protein>
    <recommendedName>
        <fullName evidence="1">N-acetylmuramidase domain-containing protein</fullName>
    </recommendedName>
</protein>
<dbReference type="Proteomes" id="UP000198757">
    <property type="component" value="Unassembled WGS sequence"/>
</dbReference>
<gene>
    <name evidence="2" type="ORF">SAMN04487894_12618</name>
</gene>
<organism evidence="2 3">
    <name type="scientific">Niabella drilacis (strain DSM 25811 / CCM 8410 / CCUG 62505 / LMG 26954 / E90)</name>
    <dbReference type="NCBI Taxonomy" id="1285928"/>
    <lineage>
        <taxon>Bacteria</taxon>
        <taxon>Pseudomonadati</taxon>
        <taxon>Bacteroidota</taxon>
        <taxon>Chitinophagia</taxon>
        <taxon>Chitinophagales</taxon>
        <taxon>Chitinophagaceae</taxon>
        <taxon>Niabella</taxon>
    </lineage>
</organism>
<evidence type="ECO:0000259" key="1">
    <source>
        <dbReference type="Pfam" id="PF11860"/>
    </source>
</evidence>
<dbReference type="EMBL" id="FMZO01000026">
    <property type="protein sequence ID" value="SDE20279.1"/>
    <property type="molecule type" value="Genomic_DNA"/>
</dbReference>
<feature type="domain" description="N-acetylmuramidase" evidence="1">
    <location>
        <begin position="20"/>
        <end position="183"/>
    </location>
</feature>
<name>A0A1G7AZM9_NIADE</name>
<accession>A0A1G7AZM9</accession>
<dbReference type="RefSeq" id="WP_090393402.1">
    <property type="nucleotide sequence ID" value="NZ_FMZO01000026.1"/>
</dbReference>
<evidence type="ECO:0000313" key="2">
    <source>
        <dbReference type="EMBL" id="SDE20279.1"/>
    </source>
</evidence>
<dbReference type="STRING" id="1285928.SAMN04487894_12618"/>